<keyword evidence="1" id="KW-0472">Membrane</keyword>
<sequence>MEEWLRICANIASILTSIIAAGASIAFWANRRSRRMRLENYLKAKKRKSPDELFSATRLMADLGMTQAEIFAASFASRHVARDVRKDASTGFAAEVLFQYQDGPAAPS</sequence>
<gene>
    <name evidence="2" type="ORF">JQ615_32600</name>
</gene>
<keyword evidence="1" id="KW-1133">Transmembrane helix</keyword>
<feature type="transmembrane region" description="Helical" evidence="1">
    <location>
        <begin position="12"/>
        <end position="29"/>
    </location>
</feature>
<evidence type="ECO:0000256" key="1">
    <source>
        <dbReference type="SAM" id="Phobius"/>
    </source>
</evidence>
<comment type="caution">
    <text evidence="2">The sequence shown here is derived from an EMBL/GenBank/DDBJ whole genome shotgun (WGS) entry which is preliminary data.</text>
</comment>
<dbReference type="RefSeq" id="WP_212494644.1">
    <property type="nucleotide sequence ID" value="NZ_JAFCJH010000048.1"/>
</dbReference>
<keyword evidence="3" id="KW-1185">Reference proteome</keyword>
<accession>A0ABS5FTE2</accession>
<reference evidence="3" key="1">
    <citation type="journal article" date="2021" name="ISME J.">
        <title>Evolutionary origin and ecological implication of a unique nif island in free-living Bradyrhizobium lineages.</title>
        <authorList>
            <person name="Tao J."/>
        </authorList>
    </citation>
    <scope>NUCLEOTIDE SEQUENCE [LARGE SCALE GENOMIC DNA]</scope>
    <source>
        <strain evidence="3">SZCCT0434</strain>
    </source>
</reference>
<keyword evidence="1" id="KW-0812">Transmembrane</keyword>
<proteinExistence type="predicted"/>
<dbReference type="EMBL" id="JAFCJH010000048">
    <property type="protein sequence ID" value="MBR0800119.1"/>
    <property type="molecule type" value="Genomic_DNA"/>
</dbReference>
<organism evidence="2 3">
    <name type="scientific">Bradyrhizobium jicamae</name>
    <dbReference type="NCBI Taxonomy" id="280332"/>
    <lineage>
        <taxon>Bacteria</taxon>
        <taxon>Pseudomonadati</taxon>
        <taxon>Pseudomonadota</taxon>
        <taxon>Alphaproteobacteria</taxon>
        <taxon>Hyphomicrobiales</taxon>
        <taxon>Nitrobacteraceae</taxon>
        <taxon>Bradyrhizobium</taxon>
    </lineage>
</organism>
<evidence type="ECO:0000313" key="2">
    <source>
        <dbReference type="EMBL" id="MBR0800119.1"/>
    </source>
</evidence>
<name>A0ABS5FTE2_9BRAD</name>
<protein>
    <submittedName>
        <fullName evidence="2">Uncharacterized protein</fullName>
    </submittedName>
</protein>
<evidence type="ECO:0000313" key="3">
    <source>
        <dbReference type="Proteomes" id="UP001315278"/>
    </source>
</evidence>
<dbReference type="Proteomes" id="UP001315278">
    <property type="component" value="Unassembled WGS sequence"/>
</dbReference>